<dbReference type="PROSITE" id="PS50082">
    <property type="entry name" value="WD_REPEATS_2"/>
    <property type="match status" value="13"/>
</dbReference>
<dbReference type="InterPro" id="IPR019775">
    <property type="entry name" value="WD40_repeat_CS"/>
</dbReference>
<dbReference type="InterPro" id="IPR002182">
    <property type="entry name" value="NB-ARC"/>
</dbReference>
<dbReference type="EMBL" id="BAABJQ010000015">
    <property type="protein sequence ID" value="GAA5191460.1"/>
    <property type="molecule type" value="Genomic_DNA"/>
</dbReference>
<feature type="repeat" description="WD" evidence="3">
    <location>
        <begin position="759"/>
        <end position="800"/>
    </location>
</feature>
<evidence type="ECO:0000256" key="4">
    <source>
        <dbReference type="SAM" id="MobiDB-lite"/>
    </source>
</evidence>
<feature type="repeat" description="WD" evidence="3">
    <location>
        <begin position="843"/>
        <end position="884"/>
    </location>
</feature>
<dbReference type="SMART" id="SM00320">
    <property type="entry name" value="WD40"/>
    <property type="match status" value="14"/>
</dbReference>
<keyword evidence="2" id="KW-0677">Repeat</keyword>
<feature type="repeat" description="WD" evidence="3">
    <location>
        <begin position="633"/>
        <end position="674"/>
    </location>
</feature>
<keyword evidence="1 3" id="KW-0853">WD repeat</keyword>
<dbReference type="SUPFAM" id="SSF50978">
    <property type="entry name" value="WD40 repeat-like"/>
    <property type="match status" value="2"/>
</dbReference>
<dbReference type="PROSITE" id="PS50294">
    <property type="entry name" value="WD_REPEATS_REGION"/>
    <property type="match status" value="13"/>
</dbReference>
<comment type="caution">
    <text evidence="6">The sequence shown here is derived from an EMBL/GenBank/DDBJ whole genome shotgun (WGS) entry which is preliminary data.</text>
</comment>
<dbReference type="Pfam" id="PF00931">
    <property type="entry name" value="NB-ARC"/>
    <property type="match status" value="1"/>
</dbReference>
<gene>
    <name evidence="6" type="ORF">GCM10023322_48890</name>
</gene>
<dbReference type="RefSeq" id="WP_345633191.1">
    <property type="nucleotide sequence ID" value="NZ_BAABJQ010000015.1"/>
</dbReference>
<dbReference type="InterPro" id="IPR015943">
    <property type="entry name" value="WD40/YVTN_repeat-like_dom_sf"/>
</dbReference>
<protein>
    <recommendedName>
        <fullName evidence="5">NB-ARC domain-containing protein</fullName>
    </recommendedName>
</protein>
<dbReference type="Gene3D" id="1.25.40.370">
    <property type="match status" value="1"/>
</dbReference>
<accession>A0ABP9S7B9</accession>
<feature type="repeat" description="WD" evidence="3">
    <location>
        <begin position="1053"/>
        <end position="1094"/>
    </location>
</feature>
<dbReference type="PANTHER" id="PTHR22847:SF637">
    <property type="entry name" value="WD REPEAT DOMAIN 5B"/>
    <property type="match status" value="1"/>
</dbReference>
<dbReference type="Pfam" id="PF00400">
    <property type="entry name" value="WD40"/>
    <property type="match status" value="13"/>
</dbReference>
<dbReference type="Gene3D" id="2.130.10.10">
    <property type="entry name" value="YVTN repeat-like/Quinoprotein amine dehydrogenase"/>
    <property type="match status" value="7"/>
</dbReference>
<proteinExistence type="predicted"/>
<feature type="repeat" description="WD" evidence="3">
    <location>
        <begin position="1011"/>
        <end position="1052"/>
    </location>
</feature>
<evidence type="ECO:0000313" key="7">
    <source>
        <dbReference type="Proteomes" id="UP001501570"/>
    </source>
</evidence>
<sequence>MTGFGMAAVNGAAIALHAASGSAGNWPWRLDAVRTRPLAWSAGVTSAAIVASATTAGMLRWWADRKSSRAVPALQRPKGWVLSRSDEVNQVVTALTGGGRPVGPTIALEGAEGFGKTTVAKLVRTHRRVLRHFGQRVFWVTLGREVMSAAAIAEKVNDVIKLLDPGRTETFTDPRQAGEHLATLLDTGPPCLLILDDVCYPQQLVPFTAGGRQCSRLLTTRVPVALDEHGVTVPVGQLPANRARTLLTRNLPALPGDLVNALVAQTGRWPLLVRLVNAALAGQGKTGADLVEAATDLCDRLRRAGVPASGEPTEPGGGHELDVEDPGQRQRAIRAALEASLGLLTDDERARCAELAIFAENEAVPVTLAARLWRVTGGLRLPATGQLCARLDALALISLTGSGADAVIGVHGVVHDHLREILDPDRRAAVHRALLDSVAEDLPAPTPLDGAMAACGTAWWELDPSARYLWKHLVGHLVAAGRAGQAEALASDLRWVAARLVRFGPAAPHADLALLDSPRATRLAAALAQAANLLGPTDPAYAQIDILYSRVAHGPDWGPQGAALAGERRVPRLVNRWPLPDLPQPALRRTIAGHAGRVLAVAIAPDSSWLATAGDDETVRIWNVATGCARAVLTGHRGRVLAVAVAADGSWLASAGDDTTVRIWDADTGQQRAVLAGHDTAVWAVAIAPDGTWLASAGGDGTVRIWDAETGEQRAVLTGHTEWVLAVAIAPDGSWLASAGDDKTVRIWDAETGDEHATLTGHTASVWAVAIAPDGMWLASAGRDYAVRIWDSGTGDEHATLTGHNGWVWAVAIAPDGTWLASAGDDKTLRIWDAVTGEERTQLAGHTARVCAMAAGPDGTWVASAGDDETVRIWGASTGRRRAERADHRGRVSAVAIAPDGTWLASAGDDETVRIWDCFTSHQRDQLAGHSGRVWAVAIAPDGAWLASAGDDRTVRIWDAATGDQRAWLIGHTDWVRAVAIAPDGTWLASAGDDWTVRIWDAATGRQRAELTGHTAWVRAVAIAPDGTWLASAGDDWTVRIWDVATGEQRTVLTGHTDWVETVAIAPDGTWLASAGDDWTVRIWDVATGEQRAVLAGHAGRVRAVAIAPDGAWLASAGDDQTVRIWDVGSGDVHALMRVDNEAASCAWTPDGRAVAVGGTAGIYLFSFEREHKPAVRVPVSVDLRTSDEI</sequence>
<dbReference type="Proteomes" id="UP001501570">
    <property type="component" value="Unassembled WGS sequence"/>
</dbReference>
<feature type="repeat" description="WD" evidence="3">
    <location>
        <begin position="969"/>
        <end position="1010"/>
    </location>
</feature>
<evidence type="ECO:0000313" key="6">
    <source>
        <dbReference type="EMBL" id="GAA5191460.1"/>
    </source>
</evidence>
<dbReference type="InterPro" id="IPR001680">
    <property type="entry name" value="WD40_rpt"/>
</dbReference>
<reference evidence="7" key="1">
    <citation type="journal article" date="2019" name="Int. J. Syst. Evol. Microbiol.">
        <title>The Global Catalogue of Microorganisms (GCM) 10K type strain sequencing project: providing services to taxonomists for standard genome sequencing and annotation.</title>
        <authorList>
            <consortium name="The Broad Institute Genomics Platform"/>
            <consortium name="The Broad Institute Genome Sequencing Center for Infectious Disease"/>
            <person name="Wu L."/>
            <person name="Ma J."/>
        </authorList>
    </citation>
    <scope>NUCLEOTIDE SEQUENCE [LARGE SCALE GENOMIC DNA]</scope>
    <source>
        <strain evidence="7">JCM 18304</strain>
    </source>
</reference>
<evidence type="ECO:0000259" key="5">
    <source>
        <dbReference type="Pfam" id="PF00931"/>
    </source>
</evidence>
<feature type="repeat" description="WD" evidence="3">
    <location>
        <begin position="801"/>
        <end position="842"/>
    </location>
</feature>
<dbReference type="PANTHER" id="PTHR22847">
    <property type="entry name" value="WD40 REPEAT PROTEIN"/>
    <property type="match status" value="1"/>
</dbReference>
<dbReference type="PRINTS" id="PR00320">
    <property type="entry name" value="GPROTEINBRPT"/>
</dbReference>
<dbReference type="InterPro" id="IPR036322">
    <property type="entry name" value="WD40_repeat_dom_sf"/>
</dbReference>
<dbReference type="InterPro" id="IPR020472">
    <property type="entry name" value="WD40_PAC1"/>
</dbReference>
<feature type="repeat" description="WD" evidence="3">
    <location>
        <begin position="885"/>
        <end position="917"/>
    </location>
</feature>
<evidence type="ECO:0000256" key="3">
    <source>
        <dbReference type="PROSITE-ProRule" id="PRU00221"/>
    </source>
</evidence>
<feature type="repeat" description="WD" evidence="3">
    <location>
        <begin position="927"/>
        <end position="968"/>
    </location>
</feature>
<name>A0ABP9S7B9_9ACTN</name>
<organism evidence="6 7">
    <name type="scientific">Rugosimonospora acidiphila</name>
    <dbReference type="NCBI Taxonomy" id="556531"/>
    <lineage>
        <taxon>Bacteria</taxon>
        <taxon>Bacillati</taxon>
        <taxon>Actinomycetota</taxon>
        <taxon>Actinomycetes</taxon>
        <taxon>Micromonosporales</taxon>
        <taxon>Micromonosporaceae</taxon>
        <taxon>Rugosimonospora</taxon>
    </lineage>
</organism>
<dbReference type="InterPro" id="IPR027417">
    <property type="entry name" value="P-loop_NTPase"/>
</dbReference>
<dbReference type="CDD" id="cd00200">
    <property type="entry name" value="WD40"/>
    <property type="match status" value="3"/>
</dbReference>
<evidence type="ECO:0000256" key="1">
    <source>
        <dbReference type="ARBA" id="ARBA00022574"/>
    </source>
</evidence>
<feature type="repeat" description="WD" evidence="3">
    <location>
        <begin position="591"/>
        <end position="632"/>
    </location>
</feature>
<evidence type="ECO:0000256" key="2">
    <source>
        <dbReference type="ARBA" id="ARBA00022737"/>
    </source>
</evidence>
<feature type="domain" description="NB-ARC" evidence="5">
    <location>
        <begin position="86"/>
        <end position="222"/>
    </location>
</feature>
<dbReference type="PROSITE" id="PS00678">
    <property type="entry name" value="WD_REPEATS_1"/>
    <property type="match status" value="9"/>
</dbReference>
<feature type="region of interest" description="Disordered" evidence="4">
    <location>
        <begin position="305"/>
        <end position="324"/>
    </location>
</feature>
<dbReference type="Gene3D" id="1.10.10.10">
    <property type="entry name" value="Winged helix-like DNA-binding domain superfamily/Winged helix DNA-binding domain"/>
    <property type="match status" value="1"/>
</dbReference>
<dbReference type="SUPFAM" id="SSF52540">
    <property type="entry name" value="P-loop containing nucleoside triphosphate hydrolases"/>
    <property type="match status" value="1"/>
</dbReference>
<feature type="repeat" description="WD" evidence="3">
    <location>
        <begin position="1095"/>
        <end position="1136"/>
    </location>
</feature>
<feature type="repeat" description="WD" evidence="3">
    <location>
        <begin position="675"/>
        <end position="716"/>
    </location>
</feature>
<dbReference type="InterPro" id="IPR036388">
    <property type="entry name" value="WH-like_DNA-bd_sf"/>
</dbReference>
<feature type="repeat" description="WD" evidence="3">
    <location>
        <begin position="717"/>
        <end position="758"/>
    </location>
</feature>
<keyword evidence="7" id="KW-1185">Reference proteome</keyword>
<dbReference type="Gene3D" id="3.40.50.300">
    <property type="entry name" value="P-loop containing nucleotide triphosphate hydrolases"/>
    <property type="match status" value="1"/>
</dbReference>